<feature type="chain" id="PRO_5013283442" evidence="2">
    <location>
        <begin position="25"/>
        <end position="328"/>
    </location>
</feature>
<sequence length="328" mass="35103">MSCSRRRLLGAFAALPLLARPARAQTDFPSRPVRLVVGFAPGGLTDTAARALAERMAKALDNPVVVENRPGGQAIIATVAVARAAPDGYTLAFAGTNGMILNPLLYNNLPYRQADFRQLGSMGRSPMLLIVHPDLGVNDVQQFIALARQKPGAITCAHAGRGIINHLALLHFQSRTGTQFQDVPYKGSGPALLDLMAGTVQSTFDFPTSALAHIRAGKLKALAVTADQRLSSLPDVPTMREAGLDDFELYTRMMISGPAGMPDDVVRILEKAVGEGTRDPGLVRQFAEQGVTVVYTPGAELDKVIAQESAMWAKVIEANKLPRVDLKS</sequence>
<dbReference type="EMBL" id="NEVT01000006">
    <property type="protein sequence ID" value="OZI76695.1"/>
    <property type="molecule type" value="Genomic_DNA"/>
</dbReference>
<dbReference type="Pfam" id="PF03401">
    <property type="entry name" value="TctC"/>
    <property type="match status" value="1"/>
</dbReference>
<keyword evidence="2" id="KW-0732">Signal</keyword>
<accession>A0A261VRG5</accession>
<gene>
    <name evidence="3" type="ORF">CAL24_16480</name>
</gene>
<evidence type="ECO:0000313" key="3">
    <source>
        <dbReference type="EMBL" id="OZI76695.1"/>
    </source>
</evidence>
<dbReference type="RefSeq" id="WP_028353241.1">
    <property type="nucleotide sequence ID" value="NZ_NEVT01000006.1"/>
</dbReference>
<evidence type="ECO:0000256" key="1">
    <source>
        <dbReference type="ARBA" id="ARBA00006987"/>
    </source>
</evidence>
<name>A0A261VRG5_9BORD</name>
<organism evidence="3 4">
    <name type="scientific">Bordetella genomosp. 2</name>
    <dbReference type="NCBI Taxonomy" id="1983456"/>
    <lineage>
        <taxon>Bacteria</taxon>
        <taxon>Pseudomonadati</taxon>
        <taxon>Pseudomonadota</taxon>
        <taxon>Betaproteobacteria</taxon>
        <taxon>Burkholderiales</taxon>
        <taxon>Alcaligenaceae</taxon>
        <taxon>Bordetella</taxon>
    </lineage>
</organism>
<dbReference type="PIRSF" id="PIRSF017082">
    <property type="entry name" value="YflP"/>
    <property type="match status" value="1"/>
</dbReference>
<reference evidence="4" key="1">
    <citation type="submission" date="2017-05" db="EMBL/GenBank/DDBJ databases">
        <title>Complete and WGS of Bordetella genogroups.</title>
        <authorList>
            <person name="Spilker T."/>
            <person name="Lipuma J."/>
        </authorList>
    </citation>
    <scope>NUCLEOTIDE SEQUENCE [LARGE SCALE GENOMIC DNA]</scope>
    <source>
        <strain evidence="4">AU8256</strain>
    </source>
</reference>
<proteinExistence type="inferred from homology"/>
<comment type="caution">
    <text evidence="3">The sequence shown here is derived from an EMBL/GenBank/DDBJ whole genome shotgun (WGS) entry which is preliminary data.</text>
</comment>
<dbReference type="SUPFAM" id="SSF53850">
    <property type="entry name" value="Periplasmic binding protein-like II"/>
    <property type="match status" value="1"/>
</dbReference>
<dbReference type="InterPro" id="IPR042100">
    <property type="entry name" value="Bug_dom1"/>
</dbReference>
<protein>
    <submittedName>
        <fullName evidence="3">ABC transporter substrate-binding protein</fullName>
    </submittedName>
</protein>
<dbReference type="Gene3D" id="3.40.190.10">
    <property type="entry name" value="Periplasmic binding protein-like II"/>
    <property type="match status" value="1"/>
</dbReference>
<comment type="similarity">
    <text evidence="1">Belongs to the UPF0065 (bug) family.</text>
</comment>
<dbReference type="AlphaFoldDB" id="A0A261VRG5"/>
<dbReference type="PANTHER" id="PTHR42928:SF5">
    <property type="entry name" value="BLR1237 PROTEIN"/>
    <property type="match status" value="1"/>
</dbReference>
<dbReference type="Gene3D" id="3.40.190.150">
    <property type="entry name" value="Bordetella uptake gene, domain 1"/>
    <property type="match status" value="1"/>
</dbReference>
<dbReference type="PANTHER" id="PTHR42928">
    <property type="entry name" value="TRICARBOXYLATE-BINDING PROTEIN"/>
    <property type="match status" value="1"/>
</dbReference>
<evidence type="ECO:0000256" key="2">
    <source>
        <dbReference type="SAM" id="SignalP"/>
    </source>
</evidence>
<dbReference type="InterPro" id="IPR005064">
    <property type="entry name" value="BUG"/>
</dbReference>
<keyword evidence="4" id="KW-1185">Reference proteome</keyword>
<feature type="signal peptide" evidence="2">
    <location>
        <begin position="1"/>
        <end position="24"/>
    </location>
</feature>
<dbReference type="CDD" id="cd07012">
    <property type="entry name" value="PBP2_Bug_TTT"/>
    <property type="match status" value="1"/>
</dbReference>
<evidence type="ECO:0000313" key="4">
    <source>
        <dbReference type="Proteomes" id="UP000215633"/>
    </source>
</evidence>
<dbReference type="Proteomes" id="UP000215633">
    <property type="component" value="Unassembled WGS sequence"/>
</dbReference>